<sequence>MNANFSDDTSEGSQSVWDCPELAFDDQDDCSSQIPNFTHQFANTLKDNKGKPDMADFEKAIDAVASPNFARQKLIDSNLTSSPLKQQTQMISKRKLEEYKPQTFNERTSTRWRGPSLTLKEKKLLRKISSDQILKVLFA</sequence>
<feature type="region of interest" description="Disordered" evidence="1">
    <location>
        <begin position="81"/>
        <end position="111"/>
    </location>
</feature>
<feature type="compositionally biased region" description="Polar residues" evidence="1">
    <location>
        <begin position="81"/>
        <end position="91"/>
    </location>
</feature>
<dbReference type="Proteomes" id="UP001295684">
    <property type="component" value="Unassembled WGS sequence"/>
</dbReference>
<protein>
    <submittedName>
        <fullName evidence="2">Uncharacterized protein</fullName>
    </submittedName>
</protein>
<dbReference type="EMBL" id="CAMPGE010029565">
    <property type="protein sequence ID" value="CAI2387046.1"/>
    <property type="molecule type" value="Genomic_DNA"/>
</dbReference>
<name>A0AAD1YAD8_EUPCR</name>
<dbReference type="AlphaFoldDB" id="A0AAD1YAD8"/>
<comment type="caution">
    <text evidence="2">The sequence shown here is derived from an EMBL/GenBank/DDBJ whole genome shotgun (WGS) entry which is preliminary data.</text>
</comment>
<proteinExistence type="predicted"/>
<reference evidence="2" key="1">
    <citation type="submission" date="2023-07" db="EMBL/GenBank/DDBJ databases">
        <authorList>
            <consortium name="AG Swart"/>
            <person name="Singh M."/>
            <person name="Singh A."/>
            <person name="Seah K."/>
            <person name="Emmerich C."/>
        </authorList>
    </citation>
    <scope>NUCLEOTIDE SEQUENCE</scope>
    <source>
        <strain evidence="2">DP1</strain>
    </source>
</reference>
<organism evidence="2 3">
    <name type="scientific">Euplotes crassus</name>
    <dbReference type="NCBI Taxonomy" id="5936"/>
    <lineage>
        <taxon>Eukaryota</taxon>
        <taxon>Sar</taxon>
        <taxon>Alveolata</taxon>
        <taxon>Ciliophora</taxon>
        <taxon>Intramacronucleata</taxon>
        <taxon>Spirotrichea</taxon>
        <taxon>Hypotrichia</taxon>
        <taxon>Euplotida</taxon>
        <taxon>Euplotidae</taxon>
        <taxon>Moneuplotes</taxon>
    </lineage>
</organism>
<keyword evidence="3" id="KW-1185">Reference proteome</keyword>
<evidence type="ECO:0000313" key="3">
    <source>
        <dbReference type="Proteomes" id="UP001295684"/>
    </source>
</evidence>
<evidence type="ECO:0000313" key="2">
    <source>
        <dbReference type="EMBL" id="CAI2387046.1"/>
    </source>
</evidence>
<evidence type="ECO:0000256" key="1">
    <source>
        <dbReference type="SAM" id="MobiDB-lite"/>
    </source>
</evidence>
<accession>A0AAD1YAD8</accession>
<gene>
    <name evidence="2" type="ORF">ECRASSUSDP1_LOCUS28673</name>
</gene>